<gene>
    <name evidence="2" type="ORF">SMALB_6958</name>
</gene>
<accession>A0A7X6AZV0</accession>
<name>A0A7X6AZV0_STRMQ</name>
<evidence type="ECO:0000313" key="3">
    <source>
        <dbReference type="Proteomes" id="UP000536624"/>
    </source>
</evidence>
<evidence type="ECO:0000259" key="1">
    <source>
        <dbReference type="PROSITE" id="PS50075"/>
    </source>
</evidence>
<dbReference type="PROSITE" id="PS50075">
    <property type="entry name" value="CARRIER"/>
    <property type="match status" value="1"/>
</dbReference>
<sequence>MSVTYSDAAGAAPLDMDELRGIVADILEVDATDVADDADFMADLEVDSLMALEVIVVLEKKYGVKFAEAELRQVVSLNQAHQLLTQKLLVR</sequence>
<evidence type="ECO:0000313" key="2">
    <source>
        <dbReference type="EMBL" id="NIY68859.1"/>
    </source>
</evidence>
<dbReference type="EMBL" id="JAALLH010000001">
    <property type="protein sequence ID" value="NIY68859.1"/>
    <property type="molecule type" value="Genomic_DNA"/>
</dbReference>
<feature type="domain" description="Carrier" evidence="1">
    <location>
        <begin position="13"/>
        <end position="88"/>
    </location>
</feature>
<dbReference type="InterPro" id="IPR036736">
    <property type="entry name" value="ACP-like_sf"/>
</dbReference>
<dbReference type="InterPro" id="IPR009081">
    <property type="entry name" value="PP-bd_ACP"/>
</dbReference>
<dbReference type="Gene3D" id="1.10.1200.10">
    <property type="entry name" value="ACP-like"/>
    <property type="match status" value="1"/>
</dbReference>
<reference evidence="2 3" key="1">
    <citation type="submission" date="2020-02" db="EMBL/GenBank/DDBJ databases">
        <title>Streptomyces malaysiensis DSM14702 (JHCC583434, PFL_A843) Genome sequencing and assembly.</title>
        <authorList>
            <person name="Samborskyy M."/>
        </authorList>
    </citation>
    <scope>NUCLEOTIDE SEQUENCE [LARGE SCALE GENOMIC DNA]</scope>
    <source>
        <strain evidence="2 3">DSM 14702</strain>
    </source>
</reference>
<protein>
    <submittedName>
        <fullName evidence="2">Polyketide-8 synthase acyl carrier protein</fullName>
    </submittedName>
</protein>
<organism evidence="2 3">
    <name type="scientific">Streptomyces malaysiensis</name>
    <dbReference type="NCBI Taxonomy" id="92644"/>
    <lineage>
        <taxon>Bacteria</taxon>
        <taxon>Bacillati</taxon>
        <taxon>Actinomycetota</taxon>
        <taxon>Actinomycetes</taxon>
        <taxon>Kitasatosporales</taxon>
        <taxon>Streptomycetaceae</taxon>
        <taxon>Streptomyces</taxon>
        <taxon>Streptomyces violaceusniger group</taxon>
    </lineage>
</organism>
<proteinExistence type="predicted"/>
<dbReference type="Proteomes" id="UP000536624">
    <property type="component" value="Unassembled WGS sequence"/>
</dbReference>
<comment type="caution">
    <text evidence="2">The sequence shown here is derived from an EMBL/GenBank/DDBJ whole genome shotgun (WGS) entry which is preliminary data.</text>
</comment>
<dbReference type="RefSeq" id="WP_167503663.1">
    <property type="nucleotide sequence ID" value="NZ_JAALLH010000001.1"/>
</dbReference>
<dbReference type="AlphaFoldDB" id="A0A7X6AZV0"/>
<dbReference type="Pfam" id="PF00550">
    <property type="entry name" value="PP-binding"/>
    <property type="match status" value="1"/>
</dbReference>
<dbReference type="SUPFAM" id="SSF47336">
    <property type="entry name" value="ACP-like"/>
    <property type="match status" value="1"/>
</dbReference>